<feature type="region of interest" description="Disordered" evidence="1">
    <location>
        <begin position="78"/>
        <end position="180"/>
    </location>
</feature>
<dbReference type="AlphaFoldDB" id="A9V9M6"/>
<feature type="region of interest" description="Disordered" evidence="1">
    <location>
        <begin position="1"/>
        <end position="65"/>
    </location>
</feature>
<reference evidence="2 3" key="1">
    <citation type="journal article" date="2008" name="Nature">
        <title>The genome of the choanoflagellate Monosiga brevicollis and the origin of metazoans.</title>
        <authorList>
            <consortium name="JGI Sequencing"/>
            <person name="King N."/>
            <person name="Westbrook M.J."/>
            <person name="Young S.L."/>
            <person name="Kuo A."/>
            <person name="Abedin M."/>
            <person name="Chapman J."/>
            <person name="Fairclough S."/>
            <person name="Hellsten U."/>
            <person name="Isogai Y."/>
            <person name="Letunic I."/>
            <person name="Marr M."/>
            <person name="Pincus D."/>
            <person name="Putnam N."/>
            <person name="Rokas A."/>
            <person name="Wright K.J."/>
            <person name="Zuzow R."/>
            <person name="Dirks W."/>
            <person name="Good M."/>
            <person name="Goodstein D."/>
            <person name="Lemons D."/>
            <person name="Li W."/>
            <person name="Lyons J.B."/>
            <person name="Morris A."/>
            <person name="Nichols S."/>
            <person name="Richter D.J."/>
            <person name="Salamov A."/>
            <person name="Bork P."/>
            <person name="Lim W.A."/>
            <person name="Manning G."/>
            <person name="Miller W.T."/>
            <person name="McGinnis W."/>
            <person name="Shapiro H."/>
            <person name="Tjian R."/>
            <person name="Grigoriev I.V."/>
            <person name="Rokhsar D."/>
        </authorList>
    </citation>
    <scope>NUCLEOTIDE SEQUENCE [LARGE SCALE GENOMIC DNA]</scope>
    <source>
        <strain evidence="3">MX1 / ATCC 50154</strain>
    </source>
</reference>
<organism evidence="2 3">
    <name type="scientific">Monosiga brevicollis</name>
    <name type="common">Choanoflagellate</name>
    <dbReference type="NCBI Taxonomy" id="81824"/>
    <lineage>
        <taxon>Eukaryota</taxon>
        <taxon>Choanoflagellata</taxon>
        <taxon>Craspedida</taxon>
        <taxon>Salpingoecidae</taxon>
        <taxon>Monosiga</taxon>
    </lineage>
</organism>
<sequence length="373" mass="42004">MQRRDQSGRRAPSSNTGRRTMRRGKRLTEDPEFSASNSGVGLGAPPPVSSKRSKQGSKTHGILPNCTVLASRALRTSPSSINQPHEHELESASTCVEMPGETTRRDETLTRGTGRQPGAVLQRPIAASDSQNTEDDNDEPTSPDPTDLAVNERDSQRDSQRDSHQGRGWSNQKLPTRRLSRDRHQEFDLDHMMHYFVDHLDELQHRIDGLSFGRFTKPSAFALFFRRYCDDRHEDANWTPPTKKAARKLFCDVRSTYSKYYRPVHAFLTSSGHVRRLNISRVRWMHVDDVSAEPGPRPATVMIAQVRIPSVPTPLRISGLTAYLIAMIAREDAAAAIIEYLQQRPKPHSAARTHIEECIICCRPPGIQKSMSP</sequence>
<dbReference type="RefSeq" id="XP_001749462.1">
    <property type="nucleotide sequence ID" value="XM_001749410.1"/>
</dbReference>
<name>A9V9M6_MONBE</name>
<keyword evidence="3" id="KW-1185">Reference proteome</keyword>
<dbReference type="InParanoid" id="A9V9M6"/>
<proteinExistence type="predicted"/>
<feature type="compositionally biased region" description="Acidic residues" evidence="1">
    <location>
        <begin position="132"/>
        <end position="141"/>
    </location>
</feature>
<accession>A9V9M6</accession>
<feature type="compositionally biased region" description="Basic and acidic residues" evidence="1">
    <location>
        <begin position="150"/>
        <end position="165"/>
    </location>
</feature>
<dbReference type="GeneID" id="5894724"/>
<evidence type="ECO:0000313" key="2">
    <source>
        <dbReference type="EMBL" id="EDQ85747.1"/>
    </source>
</evidence>
<dbReference type="KEGG" id="mbr:MONBRDRAFT_11566"/>
<dbReference type="EMBL" id="CH991571">
    <property type="protein sequence ID" value="EDQ85747.1"/>
    <property type="molecule type" value="Genomic_DNA"/>
</dbReference>
<protein>
    <submittedName>
        <fullName evidence="2">Uncharacterized protein</fullName>
    </submittedName>
</protein>
<evidence type="ECO:0000256" key="1">
    <source>
        <dbReference type="SAM" id="MobiDB-lite"/>
    </source>
</evidence>
<gene>
    <name evidence="2" type="ORF">MONBRDRAFT_11566</name>
</gene>
<dbReference type="Proteomes" id="UP000001357">
    <property type="component" value="Unassembled WGS sequence"/>
</dbReference>
<evidence type="ECO:0000313" key="3">
    <source>
        <dbReference type="Proteomes" id="UP000001357"/>
    </source>
</evidence>